<feature type="domain" description="VWFD" evidence="7">
    <location>
        <begin position="1666"/>
        <end position="1867"/>
    </location>
</feature>
<feature type="compositionally biased region" description="Pro residues" evidence="4">
    <location>
        <begin position="1475"/>
        <end position="1528"/>
    </location>
</feature>
<dbReference type="Gene3D" id="2.10.25.10">
    <property type="entry name" value="Laminin"/>
    <property type="match status" value="2"/>
</dbReference>
<dbReference type="SMART" id="SM00215">
    <property type="entry name" value="VWC_out"/>
    <property type="match status" value="2"/>
</dbReference>
<dbReference type="InterPro" id="IPR025615">
    <property type="entry name" value="TILa_dom"/>
</dbReference>
<dbReference type="InterPro" id="IPR036084">
    <property type="entry name" value="Ser_inhib-like_sf"/>
</dbReference>
<name>A0ABD1KDP4_9TELE</name>
<feature type="region of interest" description="Disordered" evidence="4">
    <location>
        <begin position="1248"/>
        <end position="1543"/>
    </location>
</feature>
<feature type="signal peptide" evidence="5">
    <location>
        <begin position="1"/>
        <end position="21"/>
    </location>
</feature>
<feature type="region of interest" description="Disordered" evidence="4">
    <location>
        <begin position="1715"/>
        <end position="1750"/>
    </location>
</feature>
<dbReference type="CDD" id="cd06263">
    <property type="entry name" value="MAM"/>
    <property type="match status" value="3"/>
</dbReference>
<dbReference type="InterPro" id="IPR001007">
    <property type="entry name" value="VWF_dom"/>
</dbReference>
<dbReference type="PRINTS" id="PR00020">
    <property type="entry name" value="MAMDOMAIN"/>
</dbReference>
<feature type="compositionally biased region" description="Polar residues" evidence="4">
    <location>
        <begin position="408"/>
        <end position="418"/>
    </location>
</feature>
<dbReference type="InterPro" id="IPR050780">
    <property type="entry name" value="Mucin_vWF_Thrombospondin_sf"/>
</dbReference>
<evidence type="ECO:0000256" key="2">
    <source>
        <dbReference type="ARBA" id="ARBA00023157"/>
    </source>
</evidence>
<feature type="domain" description="MAM" evidence="6">
    <location>
        <begin position="47"/>
        <end position="193"/>
    </location>
</feature>
<dbReference type="InterPro" id="IPR014853">
    <property type="entry name" value="VWF/SSPO/ZAN-like_Cys-rich_dom"/>
</dbReference>
<dbReference type="Pfam" id="PF08742">
    <property type="entry name" value="C8"/>
    <property type="match status" value="2"/>
</dbReference>
<evidence type="ECO:0000259" key="7">
    <source>
        <dbReference type="PROSITE" id="PS51233"/>
    </source>
</evidence>
<evidence type="ECO:0000256" key="4">
    <source>
        <dbReference type="SAM" id="MobiDB-lite"/>
    </source>
</evidence>
<keyword evidence="5" id="KW-0732">Signal</keyword>
<keyword evidence="1" id="KW-0677">Repeat</keyword>
<dbReference type="Pfam" id="PF01826">
    <property type="entry name" value="TIL"/>
    <property type="match status" value="2"/>
</dbReference>
<keyword evidence="9" id="KW-1185">Reference proteome</keyword>
<dbReference type="SMART" id="SM00832">
    <property type="entry name" value="C8"/>
    <property type="match status" value="2"/>
</dbReference>
<dbReference type="InterPro" id="IPR002919">
    <property type="entry name" value="TIL_dom"/>
</dbReference>
<feature type="domain" description="MAM" evidence="6">
    <location>
        <begin position="907"/>
        <end position="1064"/>
    </location>
</feature>
<comment type="caution">
    <text evidence="8">The sequence shown here is derived from an EMBL/GenBank/DDBJ whole genome shotgun (WGS) entry which is preliminary data.</text>
</comment>
<dbReference type="InterPro" id="IPR001846">
    <property type="entry name" value="VWF_type-D"/>
</dbReference>
<accession>A0ABD1KDP4</accession>
<dbReference type="InterPro" id="IPR013320">
    <property type="entry name" value="ConA-like_dom_sf"/>
</dbReference>
<evidence type="ECO:0000256" key="5">
    <source>
        <dbReference type="SAM" id="SignalP"/>
    </source>
</evidence>
<evidence type="ECO:0000313" key="8">
    <source>
        <dbReference type="EMBL" id="KAL2097126.1"/>
    </source>
</evidence>
<feature type="domain" description="MAM" evidence="6">
    <location>
        <begin position="1092"/>
        <end position="1249"/>
    </location>
</feature>
<evidence type="ECO:0000256" key="1">
    <source>
        <dbReference type="ARBA" id="ARBA00022737"/>
    </source>
</evidence>
<protein>
    <recommendedName>
        <fullName evidence="10">Zonadhesin-like</fullName>
    </recommendedName>
</protein>
<gene>
    <name evidence="8" type="ORF">ACEWY4_006333</name>
</gene>
<dbReference type="SMART" id="SM00216">
    <property type="entry name" value="VWD"/>
    <property type="match status" value="3"/>
</dbReference>
<feature type="chain" id="PRO_5044891214" description="Zonadhesin-like" evidence="5">
    <location>
        <begin position="22"/>
        <end position="1871"/>
    </location>
</feature>
<proteinExistence type="predicted"/>
<dbReference type="EMBL" id="JBHFQA010000006">
    <property type="protein sequence ID" value="KAL2097126.1"/>
    <property type="molecule type" value="Genomic_DNA"/>
</dbReference>
<dbReference type="SMART" id="SM00137">
    <property type="entry name" value="MAM"/>
    <property type="match status" value="3"/>
</dbReference>
<reference evidence="8 9" key="1">
    <citation type="submission" date="2024-09" db="EMBL/GenBank/DDBJ databases">
        <title>A chromosome-level genome assembly of Gray's grenadier anchovy, Coilia grayii.</title>
        <authorList>
            <person name="Fu Z."/>
        </authorList>
    </citation>
    <scope>NUCLEOTIDE SEQUENCE [LARGE SCALE GENOMIC DNA]</scope>
    <source>
        <strain evidence="8">G4</strain>
        <tissue evidence="8">Muscle</tissue>
    </source>
</reference>
<sequence>MAGDLGLWLLWTVACLNVLHGESYTSFDDDNSSVTLPNWRAGAEYITKCDFNDDLSPLCGWTSSGLLRTPAREGQYHLSLDDSVASPSWVGQLESDPFNVSEESCLEFWYHVPAGQNSSELRVLLRGGEAQTDTMLWRSPLTEDTDAWRQVSVSLRLSEETDMQVLFEMVRGLPEDGVVAIDKVGISKGRCGEQCQGGSEFWTDDSTRCSCSGGRLSCSPATCPEGRTCVQSTFTNSHDLFGTCIAHRKPRYTTFDGVNFRFVGPCTYVLAKTCDEGAALPGFSVEVKNEAHGNSSVSSVQQVNVDLRGIHVSMLRRQFDRVMVNGIWGSLPLSVSRGAATIKRRGSSVILETDFALTVSYHADGEVRVRAPGQYSDKLCGMCGNFNHIKEDDFSQPDGSTAPDALTPGQSWKSSGTHCDSPSLPSACQESQEALAYTEESYCGAILAAEGPFAACSRVLSAESFFTSCVLDMCVTHGDPDTLCDLLNTYASACLQAGVYVPTWRNATFCPLVCGEHSHYNSCASGCPEVCSSLDAAQGCGGGVCEERCECDPGYMLSAEACVPAQDCGCWVDGEHYEKGATFMTGQCNRHCQCMGQNNVQCSTTSCSTNEVCKVRDGVMDCERAGLVTCSVYGDPHYITFDGKAYSFQGGCNYTLAKTCGPAPVQFTVTTRNDNWGQYTWSILNSVALQVDGLHIVIRSDKTVYINGAEVSVPAVASADIVVNVSASYIHVQTTFGLSLLFDGDHRLFVQVDERYKGQMCGLCGTFSGSQFDDFVTPDGELLGKPDPFANSWRVVDPNWNCSASDPVKPICSLELQEQGFQECRKLFGDTFEACHMSVPPQIYVDSCVYDYCASGGDRQKLCDSLGSYVAACQINAVDLGDWRKDTACAIPTTPVPTTPSPAVCPLTCNFDTDECGWEQLVQDSFDWTRITGPSPTGHTGPSGDHTTGSGSYMYIEGDSAVHGDSARMMSPSCSVPGTHCLRFWYHMYGMSIAMSLNVYQLVGNRATKIWSKSNNQGDSWRQAKVEITVSQPFKIILEGIRGSSVMSDVALDDFSIKYGGCGGSSSTGLDPTTLPPVTNDNSGNPHPVCNLACDFDNSLCSWNQLPTDSFDWTWQSGSTPTLMTGPSSDHTSGSGHYLYVEGDGVYNGDTARLLSGVCSDPGPQCLQFWYHIYGTADTMGLSVYLLEGQLAQGVWTKRNDQGDQWHKAEINLMTTGPFQIILEGRRGTTEQSDVAVDDIKLYRGSCAGSPVPPPVNPETPAPNITALPPVNPETTPGLPPVNPETPAPPPVTPETPAPPPVNPETPAPPLNPETPAPPVNPETPAPPVNPETPAPPPVNPETPAPPPVTPETPAPPPVNPETPAPPVNPETPAPSVNPETPAPPVNPETPAPPVNPETPAPPVNPETPAPPVNPETPAPPVNPETPAPPVNPETPAPPVNPETPAPPVNPETPAPPVNPETPAPPVNPETSAPPVNPETPAPPVSPETPAPPVNPETPAPPNPETPAPPNPETPAPPNPETPAPPTAKPTTSAPATPKPTPSCPKNSHYTDCMPACTPTCKHLHGSPHCDPNEPCIEGCACDDGFVLKDRVCMPIHKCGCQDNKGQYHYFDEVWYTDHCEQKCECEEDDGEGHVECDDDDDECDGDEICFMDGEGEYTCKSTDFSECAIEKDPEYRTFDDMKHDFEGYHSYVLVQSTGLPQNLPEVYVEAINHITNDQDRDSEEDHDSRGRDDSSEEEDSKEHGGRGYPRELKIRVYNHTVEFKKNRKVYVNGMRSQPPLFPTAGLKVLQRSSRIYLKTDFGFSVEFNGVDKTEIILPHTYKRKVGGLCGNFDGRKKNDLMKPNGSQAKGVKEFGESWRVTEERLNIRWR</sequence>
<organism evidence="8 9">
    <name type="scientific">Coilia grayii</name>
    <name type="common">Gray's grenadier anchovy</name>
    <dbReference type="NCBI Taxonomy" id="363190"/>
    <lineage>
        <taxon>Eukaryota</taxon>
        <taxon>Metazoa</taxon>
        <taxon>Chordata</taxon>
        <taxon>Craniata</taxon>
        <taxon>Vertebrata</taxon>
        <taxon>Euteleostomi</taxon>
        <taxon>Actinopterygii</taxon>
        <taxon>Neopterygii</taxon>
        <taxon>Teleostei</taxon>
        <taxon>Clupei</taxon>
        <taxon>Clupeiformes</taxon>
        <taxon>Clupeoidei</taxon>
        <taxon>Engraulidae</taxon>
        <taxon>Coilinae</taxon>
        <taxon>Coilia</taxon>
    </lineage>
</organism>
<feature type="compositionally biased region" description="Pro residues" evidence="4">
    <location>
        <begin position="1278"/>
        <end position="1373"/>
    </location>
</feature>
<dbReference type="Pfam" id="PF00629">
    <property type="entry name" value="MAM"/>
    <property type="match status" value="3"/>
</dbReference>
<dbReference type="PROSITE" id="PS50060">
    <property type="entry name" value="MAM_2"/>
    <property type="match status" value="3"/>
</dbReference>
<dbReference type="PANTHER" id="PTHR11339:SF374">
    <property type="entry name" value="ZONADHESIN"/>
    <property type="match status" value="1"/>
</dbReference>
<feature type="compositionally biased region" description="Pro residues" evidence="4">
    <location>
        <begin position="1251"/>
        <end position="1261"/>
    </location>
</feature>
<evidence type="ECO:0000256" key="3">
    <source>
        <dbReference type="ARBA" id="ARBA00023180"/>
    </source>
</evidence>
<dbReference type="PROSITE" id="PS51233">
    <property type="entry name" value="VWFD"/>
    <property type="match status" value="3"/>
</dbReference>
<feature type="compositionally biased region" description="Basic and acidic residues" evidence="4">
    <location>
        <begin position="1741"/>
        <end position="1750"/>
    </location>
</feature>
<dbReference type="CDD" id="cd19941">
    <property type="entry name" value="TIL"/>
    <property type="match status" value="2"/>
</dbReference>
<dbReference type="PANTHER" id="PTHR11339">
    <property type="entry name" value="EXTRACELLULAR MATRIX GLYCOPROTEIN RELATED"/>
    <property type="match status" value="1"/>
</dbReference>
<evidence type="ECO:0008006" key="10">
    <source>
        <dbReference type="Google" id="ProtNLM"/>
    </source>
</evidence>
<dbReference type="Gene3D" id="2.60.120.200">
    <property type="match status" value="3"/>
</dbReference>
<dbReference type="SUPFAM" id="SSF49899">
    <property type="entry name" value="Concanavalin A-like lectins/glucanases"/>
    <property type="match status" value="3"/>
</dbReference>
<evidence type="ECO:0000313" key="9">
    <source>
        <dbReference type="Proteomes" id="UP001591681"/>
    </source>
</evidence>
<feature type="compositionally biased region" description="Pro residues" evidence="4">
    <location>
        <begin position="1381"/>
        <end position="1468"/>
    </location>
</feature>
<feature type="domain" description="VWFD" evidence="7">
    <location>
        <begin position="628"/>
        <end position="803"/>
    </location>
</feature>
<keyword evidence="2" id="KW-1015">Disulfide bond</keyword>
<dbReference type="Pfam" id="PF00094">
    <property type="entry name" value="VWD"/>
    <property type="match status" value="4"/>
</dbReference>
<feature type="domain" description="VWFD" evidence="7">
    <location>
        <begin position="242"/>
        <end position="420"/>
    </location>
</feature>
<evidence type="ECO:0000259" key="6">
    <source>
        <dbReference type="PROSITE" id="PS50060"/>
    </source>
</evidence>
<dbReference type="FunFam" id="2.10.25.10:FF:000055">
    <property type="entry name" value="alpha-tectorin isoform X1"/>
    <property type="match status" value="1"/>
</dbReference>
<dbReference type="SUPFAM" id="SSF57567">
    <property type="entry name" value="Serine protease inhibitors"/>
    <property type="match status" value="2"/>
</dbReference>
<keyword evidence="3" id="KW-0325">Glycoprotein</keyword>
<dbReference type="InterPro" id="IPR000998">
    <property type="entry name" value="MAM_dom"/>
</dbReference>
<feature type="region of interest" description="Disordered" evidence="4">
    <location>
        <begin position="394"/>
        <end position="418"/>
    </location>
</feature>
<dbReference type="Pfam" id="PF12714">
    <property type="entry name" value="TILa"/>
    <property type="match status" value="1"/>
</dbReference>
<dbReference type="Proteomes" id="UP001591681">
    <property type="component" value="Unassembled WGS sequence"/>
</dbReference>
<dbReference type="PRINTS" id="PR01217">
    <property type="entry name" value="PRICHEXTENSN"/>
</dbReference>